<dbReference type="EMBL" id="JAAIIF010000006">
    <property type="protein sequence ID" value="NMM95631.1"/>
    <property type="molecule type" value="Genomic_DNA"/>
</dbReference>
<organism evidence="6 7">
    <name type="scientific">Bifidobacterium erythrocebi</name>
    <dbReference type="NCBI Taxonomy" id="2675325"/>
    <lineage>
        <taxon>Bacteria</taxon>
        <taxon>Bacillati</taxon>
        <taxon>Actinomycetota</taxon>
        <taxon>Actinomycetes</taxon>
        <taxon>Bifidobacteriales</taxon>
        <taxon>Bifidobacteriaceae</taxon>
        <taxon>Bifidobacterium</taxon>
    </lineage>
</organism>
<dbReference type="Pfam" id="PF00072">
    <property type="entry name" value="Response_reg"/>
    <property type="match status" value="1"/>
</dbReference>
<gene>
    <name evidence="6" type="ORF">G1C98_0367</name>
</gene>
<keyword evidence="7" id="KW-1185">Reference proteome</keyword>
<dbReference type="Gene3D" id="3.40.50.2300">
    <property type="match status" value="1"/>
</dbReference>
<dbReference type="InterPro" id="IPR011006">
    <property type="entry name" value="CheY-like_superfamily"/>
</dbReference>
<keyword evidence="4" id="KW-0597">Phosphoprotein</keyword>
<dbReference type="PROSITE" id="PS50110">
    <property type="entry name" value="RESPONSE_REGULATORY"/>
    <property type="match status" value="1"/>
</dbReference>
<dbReference type="Pfam" id="PF00196">
    <property type="entry name" value="GerE"/>
    <property type="match status" value="1"/>
</dbReference>
<dbReference type="CDD" id="cd00156">
    <property type="entry name" value="REC"/>
    <property type="match status" value="1"/>
</dbReference>
<dbReference type="Proteomes" id="UP000529710">
    <property type="component" value="Unassembled WGS sequence"/>
</dbReference>
<sequence>MNVAQDNDDRNDRDAQSFSIAIVDNDAIALYALRKLIENMDAMHIIWTAGTGREALTRCLEDDAAPDVLLVDMALSDMPGTLLCRRLRVNGTSPKILAFTSYPLDIYAADAAEAGAQGIISKDDFTMLAKALAVVHDGGVMSTNVHFETAETAFKRIRNTPPDPMSTLTFNEMRALDLASQGLSSKEVAKQIGVTPVTVRTYTMHARSKLGARTLGEALVKWHRAKHA</sequence>
<evidence type="ECO:0000256" key="2">
    <source>
        <dbReference type="ARBA" id="ARBA00023125"/>
    </source>
</evidence>
<comment type="caution">
    <text evidence="6">The sequence shown here is derived from an EMBL/GenBank/DDBJ whole genome shotgun (WGS) entry which is preliminary data.</text>
</comment>
<name>A0A7Y0ESJ9_9BIFI</name>
<dbReference type="SMART" id="SM00421">
    <property type="entry name" value="HTH_LUXR"/>
    <property type="match status" value="1"/>
</dbReference>
<feature type="domain" description="Response regulatory" evidence="5">
    <location>
        <begin position="19"/>
        <end position="137"/>
    </location>
</feature>
<dbReference type="PRINTS" id="PR00038">
    <property type="entry name" value="HTHLUXR"/>
</dbReference>
<dbReference type="PROSITE" id="PS00622">
    <property type="entry name" value="HTH_LUXR_1"/>
    <property type="match status" value="1"/>
</dbReference>
<evidence type="ECO:0000313" key="6">
    <source>
        <dbReference type="EMBL" id="NMM95631.1"/>
    </source>
</evidence>
<dbReference type="InterPro" id="IPR039420">
    <property type="entry name" value="WalR-like"/>
</dbReference>
<keyword evidence="1" id="KW-0805">Transcription regulation</keyword>
<reference evidence="6 7" key="1">
    <citation type="submission" date="2020-02" db="EMBL/GenBank/DDBJ databases">
        <title>Characterization of phylogenetic diversity of novel bifidobacterial species isolated in Czech ZOOs.</title>
        <authorList>
            <person name="Lugli G.A."/>
            <person name="Vera N.B."/>
            <person name="Ventura M."/>
        </authorList>
    </citation>
    <scope>NUCLEOTIDE SEQUENCE [LARGE SCALE GENOMIC DNA]</scope>
    <source>
        <strain evidence="6 7">DSM 109960</strain>
    </source>
</reference>
<dbReference type="SUPFAM" id="SSF46894">
    <property type="entry name" value="C-terminal effector domain of the bipartite response regulators"/>
    <property type="match status" value="1"/>
</dbReference>
<evidence type="ECO:0000256" key="4">
    <source>
        <dbReference type="PROSITE-ProRule" id="PRU00169"/>
    </source>
</evidence>
<dbReference type="PANTHER" id="PTHR43214:SF24">
    <property type="entry name" value="TRANSCRIPTIONAL REGULATORY PROTEIN NARL-RELATED"/>
    <property type="match status" value="1"/>
</dbReference>
<evidence type="ECO:0000259" key="5">
    <source>
        <dbReference type="PROSITE" id="PS50110"/>
    </source>
</evidence>
<evidence type="ECO:0000256" key="1">
    <source>
        <dbReference type="ARBA" id="ARBA00023015"/>
    </source>
</evidence>
<dbReference type="GO" id="GO:0003677">
    <property type="term" value="F:DNA binding"/>
    <property type="evidence" value="ECO:0007669"/>
    <property type="project" value="UniProtKB-KW"/>
</dbReference>
<dbReference type="InterPro" id="IPR016032">
    <property type="entry name" value="Sig_transdc_resp-reg_C-effctor"/>
</dbReference>
<keyword evidence="3" id="KW-0804">Transcription</keyword>
<dbReference type="RefSeq" id="WP_169078731.1">
    <property type="nucleotide sequence ID" value="NZ_JAAIIF010000006.1"/>
</dbReference>
<dbReference type="GO" id="GO:0006355">
    <property type="term" value="P:regulation of DNA-templated transcription"/>
    <property type="evidence" value="ECO:0007669"/>
    <property type="project" value="InterPro"/>
</dbReference>
<dbReference type="GO" id="GO:0000160">
    <property type="term" value="P:phosphorelay signal transduction system"/>
    <property type="evidence" value="ECO:0007669"/>
    <property type="project" value="InterPro"/>
</dbReference>
<accession>A0A7Y0ESJ9</accession>
<dbReference type="PANTHER" id="PTHR43214">
    <property type="entry name" value="TWO-COMPONENT RESPONSE REGULATOR"/>
    <property type="match status" value="1"/>
</dbReference>
<dbReference type="AlphaFoldDB" id="A0A7Y0ESJ9"/>
<dbReference type="SMART" id="SM00448">
    <property type="entry name" value="REC"/>
    <property type="match status" value="1"/>
</dbReference>
<feature type="modified residue" description="4-aspartylphosphate" evidence="4">
    <location>
        <position position="72"/>
    </location>
</feature>
<evidence type="ECO:0000313" key="7">
    <source>
        <dbReference type="Proteomes" id="UP000529710"/>
    </source>
</evidence>
<keyword evidence="2 6" id="KW-0238">DNA-binding</keyword>
<evidence type="ECO:0000256" key="3">
    <source>
        <dbReference type="ARBA" id="ARBA00023163"/>
    </source>
</evidence>
<protein>
    <submittedName>
        <fullName evidence="6">DNA-binding response regulator</fullName>
    </submittedName>
</protein>
<dbReference type="InterPro" id="IPR001789">
    <property type="entry name" value="Sig_transdc_resp-reg_receiver"/>
</dbReference>
<proteinExistence type="predicted"/>
<dbReference type="InterPro" id="IPR000792">
    <property type="entry name" value="Tscrpt_reg_LuxR_C"/>
</dbReference>
<dbReference type="SUPFAM" id="SSF52172">
    <property type="entry name" value="CheY-like"/>
    <property type="match status" value="1"/>
</dbReference>